<dbReference type="Proteomes" id="UP000740605">
    <property type="component" value="Unassembled WGS sequence"/>
</dbReference>
<sequence length="201" mass="20958">MTSRILFVCAQNVCRSAYLAAVVGSDLDRTGAGYDVVSRGAHADPGLAMCSVAMARLPELAAARGEAHRSRILKRGDVDRAGLILTATGAERSAVALLDPAARRRSFTVREFIHLAAVDGGAGLEGGRGLAELVALSNGRRGAPIPPAAATRGIFGRRRTAASPLDIPDLHRERRAAHRALFAELDADAAALLRLLAPPAG</sequence>
<name>A0ABS5XWL3_9MICO</name>
<protein>
    <recommendedName>
        <fullName evidence="1">Phosphotyrosine protein phosphatase I domain-containing protein</fullName>
    </recommendedName>
</protein>
<evidence type="ECO:0000313" key="2">
    <source>
        <dbReference type="EMBL" id="MBT8798336.1"/>
    </source>
</evidence>
<dbReference type="SUPFAM" id="SSF52788">
    <property type="entry name" value="Phosphotyrosine protein phosphatases I"/>
    <property type="match status" value="1"/>
</dbReference>
<dbReference type="Gene3D" id="3.40.50.2300">
    <property type="match status" value="1"/>
</dbReference>
<dbReference type="EMBL" id="JAFLHG010000008">
    <property type="protein sequence ID" value="MBT8798336.1"/>
    <property type="molecule type" value="Genomic_DNA"/>
</dbReference>
<dbReference type="RefSeq" id="WP_215487579.1">
    <property type="nucleotide sequence ID" value="NZ_BAAAPJ010000006.1"/>
</dbReference>
<evidence type="ECO:0000313" key="3">
    <source>
        <dbReference type="Proteomes" id="UP000740605"/>
    </source>
</evidence>
<organism evidence="2 3">
    <name type="scientific">Microbacterium flavum</name>
    <dbReference type="NCBI Taxonomy" id="415216"/>
    <lineage>
        <taxon>Bacteria</taxon>
        <taxon>Bacillati</taxon>
        <taxon>Actinomycetota</taxon>
        <taxon>Actinomycetes</taxon>
        <taxon>Micrococcales</taxon>
        <taxon>Microbacteriaceae</taxon>
        <taxon>Microbacterium</taxon>
    </lineage>
</organism>
<dbReference type="Pfam" id="PF01451">
    <property type="entry name" value="LMWPc"/>
    <property type="match status" value="1"/>
</dbReference>
<dbReference type="InterPro" id="IPR023485">
    <property type="entry name" value="Ptyr_pPase"/>
</dbReference>
<feature type="domain" description="Phosphotyrosine protein phosphatase I" evidence="1">
    <location>
        <begin position="5"/>
        <end position="112"/>
    </location>
</feature>
<keyword evidence="3" id="KW-1185">Reference proteome</keyword>
<accession>A0ABS5XWL3</accession>
<dbReference type="InterPro" id="IPR036196">
    <property type="entry name" value="Ptyr_pPase_sf"/>
</dbReference>
<evidence type="ECO:0000259" key="1">
    <source>
        <dbReference type="Pfam" id="PF01451"/>
    </source>
</evidence>
<proteinExistence type="predicted"/>
<comment type="caution">
    <text evidence="2">The sequence shown here is derived from an EMBL/GenBank/DDBJ whole genome shotgun (WGS) entry which is preliminary data.</text>
</comment>
<reference evidence="2 3" key="1">
    <citation type="submission" date="2021-03" db="EMBL/GenBank/DDBJ databases">
        <title>Microbacterium pauli sp. nov., isolated from microfiltered milk.</title>
        <authorList>
            <person name="Bellassi P."/>
            <person name="Fontana A."/>
            <person name="Callegari M.L."/>
            <person name="Lorenzo M."/>
            <person name="Cappa F."/>
        </authorList>
    </citation>
    <scope>NUCLEOTIDE SEQUENCE [LARGE SCALE GENOMIC DNA]</scope>
    <source>
        <strain evidence="2 3">DSM 18909</strain>
    </source>
</reference>
<gene>
    <name evidence="2" type="ORF">J0P97_09645</name>
</gene>